<keyword evidence="1" id="KW-1133">Transmembrane helix</keyword>
<dbReference type="AlphaFoldDB" id="A0A1X9MCK0"/>
<dbReference type="EMBL" id="CP020814">
    <property type="protein sequence ID" value="ARK29863.1"/>
    <property type="molecule type" value="Genomic_DNA"/>
</dbReference>
<dbReference type="RefSeq" id="WP_066152358.1">
    <property type="nucleotide sequence ID" value="NZ_CP020814.1"/>
</dbReference>
<keyword evidence="1" id="KW-0472">Membrane</keyword>
<keyword evidence="1" id="KW-0812">Transmembrane</keyword>
<evidence type="ECO:0000256" key="1">
    <source>
        <dbReference type="SAM" id="Phobius"/>
    </source>
</evidence>
<name>A0A1X9MCK0_9BACI</name>
<reference evidence="2 3" key="1">
    <citation type="submission" date="2017-04" db="EMBL/GenBank/DDBJ databases">
        <title>Bacillus krulwichiae AM31D Genome sequencing and assembly.</title>
        <authorList>
            <person name="Krulwich T.A."/>
            <person name="Anastor L."/>
            <person name="Ehrlich R."/>
            <person name="Ehrlich G.D."/>
            <person name="Janto B."/>
        </authorList>
    </citation>
    <scope>NUCLEOTIDE SEQUENCE [LARGE SCALE GENOMIC DNA]</scope>
    <source>
        <strain evidence="2 3">AM31D</strain>
    </source>
</reference>
<dbReference type="STRING" id="199441.BkAM31D_08305"/>
<proteinExistence type="predicted"/>
<protein>
    <submittedName>
        <fullName evidence="2">Uncharacterized protein</fullName>
    </submittedName>
</protein>
<keyword evidence="3" id="KW-1185">Reference proteome</keyword>
<dbReference type="KEGG" id="bkw:BkAM31D_08305"/>
<evidence type="ECO:0000313" key="2">
    <source>
        <dbReference type="EMBL" id="ARK29863.1"/>
    </source>
</evidence>
<dbReference type="Proteomes" id="UP000193006">
    <property type="component" value="Chromosome"/>
</dbReference>
<accession>A0A1X9MCK0</accession>
<sequence>MKQKLFLVITIFIAFLVNPYSPMDQAPFEINNDVYLATDLDSTVSATVLLSPNLFTFVLAMLWGLTFTHLNRYTRYIVELLHSFVPLIKTKRNLLTIKYQSTFFSCLS</sequence>
<feature type="transmembrane region" description="Helical" evidence="1">
    <location>
        <begin position="43"/>
        <end position="65"/>
    </location>
</feature>
<organism evidence="2 3">
    <name type="scientific">Halalkalibacter krulwichiae</name>
    <dbReference type="NCBI Taxonomy" id="199441"/>
    <lineage>
        <taxon>Bacteria</taxon>
        <taxon>Bacillati</taxon>
        <taxon>Bacillota</taxon>
        <taxon>Bacilli</taxon>
        <taxon>Bacillales</taxon>
        <taxon>Bacillaceae</taxon>
        <taxon>Halalkalibacter</taxon>
    </lineage>
</organism>
<gene>
    <name evidence="2" type="ORF">BkAM31D_08305</name>
</gene>
<evidence type="ECO:0000313" key="3">
    <source>
        <dbReference type="Proteomes" id="UP000193006"/>
    </source>
</evidence>